<dbReference type="Gene3D" id="3.50.30.10">
    <property type="entry name" value="Phosphohistidine domain"/>
    <property type="match status" value="1"/>
</dbReference>
<protein>
    <submittedName>
        <fullName evidence="2">Unannotated protein</fullName>
    </submittedName>
</protein>
<dbReference type="PROSITE" id="PS00370">
    <property type="entry name" value="PEP_ENZYMES_PHOS_SITE"/>
    <property type="match status" value="1"/>
</dbReference>
<proteinExistence type="predicted"/>
<dbReference type="InterPro" id="IPR018274">
    <property type="entry name" value="PEP_util_AS"/>
</dbReference>
<dbReference type="PANTHER" id="PTHR22931">
    <property type="entry name" value="PHOSPHOENOLPYRUVATE DIKINASE-RELATED"/>
    <property type="match status" value="1"/>
</dbReference>
<dbReference type="InterPro" id="IPR010121">
    <property type="entry name" value="Pyruvate_phosphate_dikinase"/>
</dbReference>
<dbReference type="Gene3D" id="3.30.470.20">
    <property type="entry name" value="ATP-grasp fold, B domain"/>
    <property type="match status" value="1"/>
</dbReference>
<name>A0A6J7ISM4_9ZZZZ</name>
<evidence type="ECO:0000313" key="2">
    <source>
        <dbReference type="EMBL" id="CAB4933274.1"/>
    </source>
</evidence>
<dbReference type="AlphaFoldDB" id="A0A6J7ISM4"/>
<dbReference type="Gene3D" id="1.10.189.10">
    <property type="entry name" value="Pyruvate Phosphate Dikinase, domain 2"/>
    <property type="match status" value="1"/>
</dbReference>
<sequence length="299" mass="31165">MLSWAHTLEQENREVQDVEFTVEQGRLYLLQTRTAKRSPDAAVRIAVDLVNEGLITADMAVQRVTAEQVDTVLLPHISAETAASAKVLASGEPACPGVSCGIGVVDPDETERRAHAGEEIVLVRPTTSPNDVHGMIASVAVVTDLGGSTSHAAVVTRALGRPSVVGVGDGTAVSMAGKLLTVDGGAGKVYEGRLPLIATEVDEHPTLRTLSAWASERCPVNVVHEFSGSVVDLDADRSAVDAETGKIDVEKLTALLTGAEAAKGGVLNSPEGAQAIAASGIKTVVAPRRLPIQLRLIQQ</sequence>
<dbReference type="Pfam" id="PF00391">
    <property type="entry name" value="PEP-utilizers"/>
    <property type="match status" value="1"/>
</dbReference>
<accession>A0A6J7ISM4</accession>
<dbReference type="SUPFAM" id="SSF56059">
    <property type="entry name" value="Glutathione synthetase ATP-binding domain-like"/>
    <property type="match status" value="1"/>
</dbReference>
<gene>
    <name evidence="2" type="ORF">UFOPK3610_02049</name>
</gene>
<dbReference type="InterPro" id="IPR036637">
    <property type="entry name" value="Phosphohistidine_dom_sf"/>
</dbReference>
<dbReference type="GO" id="GO:0050242">
    <property type="term" value="F:pyruvate, phosphate dikinase activity"/>
    <property type="evidence" value="ECO:0007669"/>
    <property type="project" value="InterPro"/>
</dbReference>
<dbReference type="PANTHER" id="PTHR22931:SF9">
    <property type="entry name" value="PYRUVATE, PHOSPHATE DIKINASE 1, CHLOROPLASTIC"/>
    <property type="match status" value="1"/>
</dbReference>
<dbReference type="SUPFAM" id="SSF52009">
    <property type="entry name" value="Phosphohistidine domain"/>
    <property type="match status" value="1"/>
</dbReference>
<dbReference type="EMBL" id="CAFBMR010000165">
    <property type="protein sequence ID" value="CAB4933274.1"/>
    <property type="molecule type" value="Genomic_DNA"/>
</dbReference>
<feature type="domain" description="PEP-utilising enzyme mobile" evidence="1">
    <location>
        <begin position="119"/>
        <end position="187"/>
    </location>
</feature>
<reference evidence="2" key="1">
    <citation type="submission" date="2020-05" db="EMBL/GenBank/DDBJ databases">
        <authorList>
            <person name="Chiriac C."/>
            <person name="Salcher M."/>
            <person name="Ghai R."/>
            <person name="Kavagutti S V."/>
        </authorList>
    </citation>
    <scope>NUCLEOTIDE SEQUENCE</scope>
</reference>
<evidence type="ECO:0000259" key="1">
    <source>
        <dbReference type="Pfam" id="PF00391"/>
    </source>
</evidence>
<organism evidence="2">
    <name type="scientific">freshwater metagenome</name>
    <dbReference type="NCBI Taxonomy" id="449393"/>
    <lineage>
        <taxon>unclassified sequences</taxon>
        <taxon>metagenomes</taxon>
        <taxon>ecological metagenomes</taxon>
    </lineage>
</organism>
<dbReference type="InterPro" id="IPR008279">
    <property type="entry name" value="PEP-util_enz_mobile_dom"/>
</dbReference>